<keyword evidence="1" id="KW-0808">Transferase</keyword>
<keyword evidence="2" id="KW-1185">Reference proteome</keyword>
<accession>A0A399J541</accession>
<dbReference type="RefSeq" id="WP_119398512.1">
    <property type="nucleotide sequence ID" value="NZ_QWJJ01000006.1"/>
</dbReference>
<name>A0A399J541_9RHOB</name>
<protein>
    <submittedName>
        <fullName evidence="1">Glycosyltransferase family 2 protein</fullName>
    </submittedName>
</protein>
<comment type="caution">
    <text evidence="1">The sequence shown here is derived from an EMBL/GenBank/DDBJ whole genome shotgun (WGS) entry which is preliminary data.</text>
</comment>
<dbReference type="OrthoDB" id="7203640at2"/>
<sequence>MNSPAWGIVSTIRAPARDVLNFAAWHLDLGATRLMLHFDDPDAPVPEALRNHPQIDVVVADQAYWQRIGRRRPTRHQPRQTLNATRAYAANTACDWLAHIDVDEFLLCDGPVAGHLARLAPECQTARLRPIEALAADALPTEPPDTRVNFKAFTLQTPLRHRQTARIFPTYGGWLNGGMLSHAAGKLFVRKGLPEAEFRIHNVLSRGEQNPGQVELSDISLAHFHAGPWEDWLKHYRFRLESGAYRAGLRPAQGATAPLHDLLRDLENRRGLAGLRHFHQEVCCDTPDLRARLGAEGLLRTAEFDFATLRRRHFADATT</sequence>
<dbReference type="GO" id="GO:0016740">
    <property type="term" value="F:transferase activity"/>
    <property type="evidence" value="ECO:0007669"/>
    <property type="project" value="UniProtKB-KW"/>
</dbReference>
<reference evidence="1 2" key="1">
    <citation type="submission" date="2018-08" db="EMBL/GenBank/DDBJ databases">
        <title>Pseudooceanicola sediminis CY03 in the family Rhodobacteracea.</title>
        <authorList>
            <person name="Zhang Y.-J."/>
        </authorList>
    </citation>
    <scope>NUCLEOTIDE SEQUENCE [LARGE SCALE GENOMIC DNA]</scope>
    <source>
        <strain evidence="1 2">CY03</strain>
    </source>
</reference>
<organism evidence="1 2">
    <name type="scientific">Pseudooceanicola sediminis</name>
    <dbReference type="NCBI Taxonomy" id="2211117"/>
    <lineage>
        <taxon>Bacteria</taxon>
        <taxon>Pseudomonadati</taxon>
        <taxon>Pseudomonadota</taxon>
        <taxon>Alphaproteobacteria</taxon>
        <taxon>Rhodobacterales</taxon>
        <taxon>Paracoccaceae</taxon>
        <taxon>Pseudooceanicola</taxon>
    </lineage>
</organism>
<dbReference type="Proteomes" id="UP000265848">
    <property type="component" value="Unassembled WGS sequence"/>
</dbReference>
<proteinExistence type="predicted"/>
<dbReference type="AlphaFoldDB" id="A0A399J541"/>
<evidence type="ECO:0000313" key="2">
    <source>
        <dbReference type="Proteomes" id="UP000265848"/>
    </source>
</evidence>
<evidence type="ECO:0000313" key="1">
    <source>
        <dbReference type="EMBL" id="RII39072.1"/>
    </source>
</evidence>
<dbReference type="Pfam" id="PF13704">
    <property type="entry name" value="Glyco_tranf_2_4"/>
    <property type="match status" value="1"/>
</dbReference>
<dbReference type="EMBL" id="QWJJ01000006">
    <property type="protein sequence ID" value="RII39072.1"/>
    <property type="molecule type" value="Genomic_DNA"/>
</dbReference>
<gene>
    <name evidence="1" type="ORF">DL237_07855</name>
</gene>